<reference evidence="7" key="1">
    <citation type="submission" date="2018-09" db="EMBL/GenBank/DDBJ databases">
        <title>Murine metabolic-syndrome-specific gut microbial biobank.</title>
        <authorList>
            <person name="Liu C."/>
        </authorList>
    </citation>
    <scope>NUCLEOTIDE SEQUENCE</scope>
    <source>
        <strain evidence="7">D42-62</strain>
    </source>
</reference>
<evidence type="ECO:0000256" key="5">
    <source>
        <dbReference type="ARBA" id="ARBA00022840"/>
    </source>
</evidence>
<evidence type="ECO:0000256" key="2">
    <source>
        <dbReference type="ARBA" id="ARBA00022679"/>
    </source>
</evidence>
<keyword evidence="5" id="KW-0067">ATP-binding</keyword>
<comment type="caution">
    <text evidence="7">The sequence shown here is derived from an EMBL/GenBank/DDBJ whole genome shotgun (WGS) entry which is preliminary data.</text>
</comment>
<dbReference type="Pfam" id="PF08543">
    <property type="entry name" value="Phos_pyr_kin"/>
    <property type="match status" value="1"/>
</dbReference>
<dbReference type="InterPro" id="IPR029056">
    <property type="entry name" value="Ribokinase-like"/>
</dbReference>
<dbReference type="PANTHER" id="PTHR10534:SF2">
    <property type="entry name" value="PYRIDOXAL KINASE"/>
    <property type="match status" value="1"/>
</dbReference>
<evidence type="ECO:0000256" key="3">
    <source>
        <dbReference type="ARBA" id="ARBA00022741"/>
    </source>
</evidence>
<accession>A0A9X5BH36</accession>
<dbReference type="NCBIfam" id="NF005491">
    <property type="entry name" value="PRK07105.1"/>
    <property type="match status" value="1"/>
</dbReference>
<evidence type="ECO:0000259" key="6">
    <source>
        <dbReference type="Pfam" id="PF08543"/>
    </source>
</evidence>
<feature type="domain" description="Pyridoxamine kinase/Phosphomethylpyrimidine kinase" evidence="6">
    <location>
        <begin position="76"/>
        <end position="259"/>
    </location>
</feature>
<dbReference type="EMBL" id="QZDT01000027">
    <property type="protein sequence ID" value="NBJ93934.1"/>
    <property type="molecule type" value="Genomic_DNA"/>
</dbReference>
<evidence type="ECO:0000256" key="1">
    <source>
        <dbReference type="ARBA" id="ARBA00012104"/>
    </source>
</evidence>
<dbReference type="InterPro" id="IPR004625">
    <property type="entry name" value="PyrdxlKinase"/>
</dbReference>
<dbReference type="EC" id="2.7.1.35" evidence="1"/>
<dbReference type="PANTHER" id="PTHR10534">
    <property type="entry name" value="PYRIDOXAL KINASE"/>
    <property type="match status" value="1"/>
</dbReference>
<evidence type="ECO:0000313" key="7">
    <source>
        <dbReference type="EMBL" id="NBJ93934.1"/>
    </source>
</evidence>
<dbReference type="CDD" id="cd01173">
    <property type="entry name" value="pyridoxal_pyridoxamine_kinase"/>
    <property type="match status" value="1"/>
</dbReference>
<dbReference type="GO" id="GO:0005829">
    <property type="term" value="C:cytosol"/>
    <property type="evidence" value="ECO:0007669"/>
    <property type="project" value="TreeGrafter"/>
</dbReference>
<dbReference type="InterPro" id="IPR013749">
    <property type="entry name" value="PM/HMP-P_kinase-1"/>
</dbReference>
<dbReference type="SUPFAM" id="SSF53613">
    <property type="entry name" value="Ribokinase-like"/>
    <property type="match status" value="1"/>
</dbReference>
<dbReference type="Gene3D" id="3.40.1190.20">
    <property type="match status" value="1"/>
</dbReference>
<dbReference type="GO" id="GO:0009443">
    <property type="term" value="P:pyridoxal 5'-phosphate salvage"/>
    <property type="evidence" value="ECO:0007669"/>
    <property type="project" value="InterPro"/>
</dbReference>
<dbReference type="OrthoDB" id="9800808at2"/>
<sequence>MIQGSQKKIAAINDLTGYGRCALTVSMPVISHMKIQCCPVPTSILSNHTGYEEYFFDDYTGKLPEYVAMWKKLGLKFDGIMSGFLGSKEQIGIVEAFIKQFREEGTIVVVDPVMGDHGKIAGTYTEEMCHEMRKLVSLADIITPNLTEACKLTDTPYREKGWKLAELFDLTEKLRAMGPERVVITGIPQGKFIANYMNQEGEKPMVLRTCREGTERCGTGDLFASIIAADAVNGVIFAQSVRKASLFVKKCMIKSMEMNIDRKNGVCFEEVLHLLKV</sequence>
<organism evidence="7 8">
    <name type="scientific">Parablautia muri</name>
    <dbReference type="NCBI Taxonomy" id="2320879"/>
    <lineage>
        <taxon>Bacteria</taxon>
        <taxon>Bacillati</taxon>
        <taxon>Bacillota</taxon>
        <taxon>Clostridia</taxon>
        <taxon>Lachnospirales</taxon>
        <taxon>Lachnospiraceae</taxon>
        <taxon>Parablautia</taxon>
    </lineage>
</organism>
<keyword evidence="3" id="KW-0547">Nucleotide-binding</keyword>
<dbReference type="RefSeq" id="WP_160560984.1">
    <property type="nucleotide sequence ID" value="NZ_QZDT01000027.1"/>
</dbReference>
<gene>
    <name evidence="7" type="ORF">D5281_15405</name>
</gene>
<protein>
    <recommendedName>
        <fullName evidence="1">pyridoxal kinase</fullName>
        <ecNumber evidence="1">2.7.1.35</ecNumber>
    </recommendedName>
</protein>
<proteinExistence type="predicted"/>
<keyword evidence="4 7" id="KW-0418">Kinase</keyword>
<dbReference type="GO" id="GO:0008478">
    <property type="term" value="F:pyridoxal kinase activity"/>
    <property type="evidence" value="ECO:0007669"/>
    <property type="project" value="UniProtKB-EC"/>
</dbReference>
<evidence type="ECO:0000313" key="8">
    <source>
        <dbReference type="Proteomes" id="UP001154420"/>
    </source>
</evidence>
<keyword evidence="8" id="KW-1185">Reference proteome</keyword>
<keyword evidence="2 7" id="KW-0808">Transferase</keyword>
<dbReference type="GO" id="GO:0005524">
    <property type="term" value="F:ATP binding"/>
    <property type="evidence" value="ECO:0007669"/>
    <property type="project" value="UniProtKB-KW"/>
</dbReference>
<evidence type="ECO:0000256" key="4">
    <source>
        <dbReference type="ARBA" id="ARBA00022777"/>
    </source>
</evidence>
<name>A0A9X5BH36_9FIRM</name>
<dbReference type="AlphaFoldDB" id="A0A9X5BH36"/>
<dbReference type="Proteomes" id="UP001154420">
    <property type="component" value="Unassembled WGS sequence"/>
</dbReference>